<evidence type="ECO:0000259" key="2">
    <source>
        <dbReference type="Pfam" id="PF21113"/>
    </source>
</evidence>
<feature type="domain" description="LarA-like N-terminal" evidence="1">
    <location>
        <begin position="1"/>
        <end position="85"/>
    </location>
</feature>
<dbReference type="PANTHER" id="PTHR33171:SF17">
    <property type="entry name" value="LARA-LIKE N-TERMINAL DOMAIN-CONTAINING PROTEIN"/>
    <property type="match status" value="1"/>
</dbReference>
<name>X1R7W6_9ZZZZ</name>
<accession>X1R7W6</accession>
<evidence type="ECO:0000259" key="1">
    <source>
        <dbReference type="Pfam" id="PF09861"/>
    </source>
</evidence>
<dbReference type="AlphaFoldDB" id="X1R7W6"/>
<proteinExistence type="predicted"/>
<gene>
    <name evidence="3" type="ORF">S12H4_13635</name>
</gene>
<evidence type="ECO:0000313" key="3">
    <source>
        <dbReference type="EMBL" id="GAI76633.1"/>
    </source>
</evidence>
<dbReference type="InterPro" id="IPR018657">
    <property type="entry name" value="LarA-like_N"/>
</dbReference>
<feature type="domain" description="Lactate racemase C-terminal" evidence="2">
    <location>
        <begin position="154"/>
        <end position="267"/>
    </location>
</feature>
<dbReference type="Pfam" id="PF09861">
    <property type="entry name" value="Lar_N"/>
    <property type="match status" value="1"/>
</dbReference>
<dbReference type="Pfam" id="PF21113">
    <property type="entry name" value="LarA_C"/>
    <property type="match status" value="1"/>
</dbReference>
<dbReference type="InterPro" id="IPR048068">
    <property type="entry name" value="LarA-like"/>
</dbReference>
<organism evidence="3">
    <name type="scientific">marine sediment metagenome</name>
    <dbReference type="NCBI Taxonomy" id="412755"/>
    <lineage>
        <taxon>unclassified sequences</taxon>
        <taxon>metagenomes</taxon>
        <taxon>ecological metagenomes</taxon>
    </lineage>
</organism>
<dbReference type="Gene3D" id="3.90.226.30">
    <property type="match status" value="1"/>
</dbReference>
<protein>
    <submittedName>
        <fullName evidence="3">Uncharacterized protein</fullName>
    </submittedName>
</protein>
<dbReference type="InterPro" id="IPR048520">
    <property type="entry name" value="LarA_C"/>
</dbReference>
<comment type="caution">
    <text evidence="3">The sequence shown here is derived from an EMBL/GenBank/DDBJ whole genome shotgun (WGS) entry which is preliminary data.</text>
</comment>
<sequence>GKDILSRIKVAPHSYKENLADYGATKRGTRIWINREVKEANIRIGVGSVLPHLPAGWAGGAKIVLPGVAGKDSVDQLHLLGACDPTVELGKVETSFRKEIEEFAGKIGLHFIVNAISDKNGNIVKVVAGHFIKTHRRGVGYAREVFEVKYKEKVDLTISSTYPVDYDFFQADKGIFSAVLATKKGGEVVLLSPCYEGIGSHVDQFMNLANLDTSGILDRIRKGKIEDIMGVSEVILLNSMKDKCRISIVSEGLSEVEVKKMGCRYVSLSSLQDLINRCLKSDLRIGVIHRSAEIFPKYKERSS</sequence>
<reference evidence="3" key="1">
    <citation type="journal article" date="2014" name="Front. Microbiol.">
        <title>High frequency of phylogenetically diverse reductive dehalogenase-homologous genes in deep subseafloor sedimentary metagenomes.</title>
        <authorList>
            <person name="Kawai M."/>
            <person name="Futagami T."/>
            <person name="Toyoda A."/>
            <person name="Takaki Y."/>
            <person name="Nishi S."/>
            <person name="Hori S."/>
            <person name="Arai W."/>
            <person name="Tsubouchi T."/>
            <person name="Morono Y."/>
            <person name="Uchiyama I."/>
            <person name="Ito T."/>
            <person name="Fujiyama A."/>
            <person name="Inagaki F."/>
            <person name="Takami H."/>
        </authorList>
    </citation>
    <scope>NUCLEOTIDE SEQUENCE</scope>
    <source>
        <strain evidence="3">Expedition CK06-06</strain>
    </source>
</reference>
<dbReference type="PANTHER" id="PTHR33171">
    <property type="entry name" value="LAR_N DOMAIN-CONTAINING PROTEIN"/>
    <property type="match status" value="1"/>
</dbReference>
<feature type="non-terminal residue" evidence="3">
    <location>
        <position position="1"/>
    </location>
</feature>
<dbReference type="GO" id="GO:0050043">
    <property type="term" value="F:lactate racemase activity"/>
    <property type="evidence" value="ECO:0007669"/>
    <property type="project" value="InterPro"/>
</dbReference>
<dbReference type="EMBL" id="BARW01006493">
    <property type="protein sequence ID" value="GAI76633.1"/>
    <property type="molecule type" value="Genomic_DNA"/>
</dbReference>
<dbReference type="InterPro" id="IPR043166">
    <property type="entry name" value="LarA-like_C"/>
</dbReference>
<dbReference type="Gene3D" id="3.40.50.11440">
    <property type="match status" value="1"/>
</dbReference>